<sequence length="468" mass="51881">MKPIQYNSANYQQLPGVLQPIPIREFKGLNTFDPLSIGDIFFTEMINMTSHDYPTISTRPGYSVIGSFGSRVLGMGVWEGKELHVVFNDGTWRRWNGSSWSTLASGLDTTAEWTFTNFQGNFSQVNLIGCNGINPMKRYDGSAVSNLSGAPSNGKYITTYQNRLWCAIGVELWSCKLDNATVWDSFLNDDASYRKTMESNRGEEINMLTGSLTKLTIGMPNGLHELYGGRPSDFNTRLITEDTGLASNKAQTTLDGVMRFIHDSGIYEYGGGVSPEKSFSDIVGKLLTNIKDKSVAGTDGTRIFFNLADGMTDDKMLVYDSRSGIQSWCLWRGIQAAQFASVGSDLYIGDASGRVLKLGGTTDAGSSIGWEAVTKPFNGGSLAQKMRWYKLWVVVELSGTMQIDLSPSISGDDWVRVQEISGTGTQIKRIIIPVAKFARENWIRVRFLGTGYVKIHEFTRQTRQLPLY</sequence>
<dbReference type="RefSeq" id="WP_182540376.1">
    <property type="nucleotide sequence ID" value="NZ_JACJIP010000060.1"/>
</dbReference>
<evidence type="ECO:0000313" key="2">
    <source>
        <dbReference type="Proteomes" id="UP000567067"/>
    </source>
</evidence>
<dbReference type="EMBL" id="JACJIP010000060">
    <property type="protein sequence ID" value="MBA9088644.1"/>
    <property type="molecule type" value="Genomic_DNA"/>
</dbReference>
<organism evidence="1 2">
    <name type="scientific">Fontibacillus solani</name>
    <dbReference type="NCBI Taxonomy" id="1572857"/>
    <lineage>
        <taxon>Bacteria</taxon>
        <taxon>Bacillati</taxon>
        <taxon>Bacillota</taxon>
        <taxon>Bacilli</taxon>
        <taxon>Bacillales</taxon>
        <taxon>Paenibacillaceae</taxon>
        <taxon>Fontibacillus</taxon>
    </lineage>
</organism>
<name>A0A7W3SYM0_9BACL</name>
<protein>
    <submittedName>
        <fullName evidence="1">Uncharacterized protein</fullName>
    </submittedName>
</protein>
<gene>
    <name evidence="1" type="ORF">FHR92_005162</name>
</gene>
<reference evidence="1 2" key="1">
    <citation type="submission" date="2020-08" db="EMBL/GenBank/DDBJ databases">
        <title>Genomic Encyclopedia of Type Strains, Phase III (KMG-III): the genomes of soil and plant-associated and newly described type strains.</title>
        <authorList>
            <person name="Whitman W."/>
        </authorList>
    </citation>
    <scope>NUCLEOTIDE SEQUENCE [LARGE SCALE GENOMIC DNA]</scope>
    <source>
        <strain evidence="1 2">CECT 8693</strain>
    </source>
</reference>
<accession>A0A7W3SYM0</accession>
<dbReference type="Proteomes" id="UP000567067">
    <property type="component" value="Unassembled WGS sequence"/>
</dbReference>
<evidence type="ECO:0000313" key="1">
    <source>
        <dbReference type="EMBL" id="MBA9088644.1"/>
    </source>
</evidence>
<comment type="caution">
    <text evidence="1">The sequence shown here is derived from an EMBL/GenBank/DDBJ whole genome shotgun (WGS) entry which is preliminary data.</text>
</comment>
<dbReference type="AlphaFoldDB" id="A0A7W3SYM0"/>
<keyword evidence="2" id="KW-1185">Reference proteome</keyword>
<proteinExistence type="predicted"/>